<dbReference type="AlphaFoldDB" id="T1I715"/>
<keyword evidence="4" id="KW-1185">Reference proteome</keyword>
<dbReference type="PANTHER" id="PTHR46190:SF1">
    <property type="entry name" value="SI:CH211-201H21.5"/>
    <property type="match status" value="1"/>
</dbReference>
<comment type="similarity">
    <text evidence="1">Belongs to the IUNH family.</text>
</comment>
<dbReference type="EMBL" id="ACPB03005128">
    <property type="status" value="NOT_ANNOTATED_CDS"/>
    <property type="molecule type" value="Genomic_DNA"/>
</dbReference>
<dbReference type="OMA" id="NWRLKEF"/>
<dbReference type="InParanoid" id="T1I715"/>
<dbReference type="InterPro" id="IPR052775">
    <property type="entry name" value="IUN_hydrolase"/>
</dbReference>
<name>T1I715_RHOPR</name>
<evidence type="ECO:0000313" key="3">
    <source>
        <dbReference type="EnsemblMetazoa" id="RPRC012087-PA"/>
    </source>
</evidence>
<evidence type="ECO:0000256" key="1">
    <source>
        <dbReference type="ARBA" id="ARBA00009176"/>
    </source>
</evidence>
<accession>T1I715</accession>
<reference evidence="3" key="1">
    <citation type="submission" date="2015-05" db="UniProtKB">
        <authorList>
            <consortium name="EnsemblMetazoa"/>
        </authorList>
    </citation>
    <scope>IDENTIFICATION</scope>
</reference>
<dbReference type="VEuPathDB" id="VectorBase:RPRC012087"/>
<evidence type="ECO:0000259" key="2">
    <source>
        <dbReference type="Pfam" id="PF01156"/>
    </source>
</evidence>
<dbReference type="Gene3D" id="3.90.245.10">
    <property type="entry name" value="Ribonucleoside hydrolase-like"/>
    <property type="match status" value="1"/>
</dbReference>
<dbReference type="GeneID" id="141456080"/>
<protein>
    <submittedName>
        <fullName evidence="3">IU_nuc_hydro domain-containing protein</fullName>
    </submittedName>
</protein>
<dbReference type="GO" id="GO:0016799">
    <property type="term" value="F:hydrolase activity, hydrolyzing N-glycosyl compounds"/>
    <property type="evidence" value="ECO:0007669"/>
    <property type="project" value="InterPro"/>
</dbReference>
<dbReference type="Proteomes" id="UP000015103">
    <property type="component" value="Unassembled WGS sequence"/>
</dbReference>
<dbReference type="PANTHER" id="PTHR46190">
    <property type="entry name" value="SI:CH211-201H21.5-RELATED"/>
    <property type="match status" value="1"/>
</dbReference>
<feature type="domain" description="Inosine/uridine-preferring nucleoside hydrolase" evidence="2">
    <location>
        <begin position="7"/>
        <end position="308"/>
    </location>
</feature>
<proteinExistence type="inferred from homology"/>
<dbReference type="CDD" id="cd02649">
    <property type="entry name" value="nuc_hydro_CeIAG"/>
    <property type="match status" value="1"/>
</dbReference>
<dbReference type="FunCoup" id="T1I715">
    <property type="interactions" value="29"/>
</dbReference>
<evidence type="ECO:0000313" key="4">
    <source>
        <dbReference type="Proteomes" id="UP000015103"/>
    </source>
</evidence>
<dbReference type="SUPFAM" id="SSF53590">
    <property type="entry name" value="Nucleoside hydrolase"/>
    <property type="match status" value="1"/>
</dbReference>
<dbReference type="HOGENOM" id="CLU_036838_11_2_1"/>
<sequence>MKMKRLIIVDNDSGVDDVWALYVLLSRPDIEILGITCVNGNTSVDNVCKNNLYFLSTIGRSQIPVFKGADSQLIPLEFIELSTDLKYFHGVNGFGDVALPDIPINARIRKENAIVALQRITSEYKGKVSLTCFGPLTNIALAIKTYPDFVENVKEIFIMGGNYTALGNTTRCAEFNFHSDPEAAFIVLSAMERKTVILPWEACLTPKLTFEFRNQLGQKGGPAMDLINKIEAPILSRMQRLNFTNWVSADTMLAAVVVEPRVIENKFSANATVELTGIYTRGQIVIDHLNTKRHNVTIIKSLRAGLFKELLSSIGSN</sequence>
<dbReference type="InterPro" id="IPR036452">
    <property type="entry name" value="Ribo_hydro-like"/>
</dbReference>
<dbReference type="STRING" id="13249.T1I715"/>
<dbReference type="eggNOG" id="KOG2938">
    <property type="taxonomic scope" value="Eukaryota"/>
</dbReference>
<dbReference type="RefSeq" id="XP_073987812.1">
    <property type="nucleotide sequence ID" value="XM_074131711.1"/>
</dbReference>
<dbReference type="EnsemblMetazoa" id="RPRC012087-RA">
    <property type="protein sequence ID" value="RPRC012087-PA"/>
    <property type="gene ID" value="RPRC012087"/>
</dbReference>
<dbReference type="Pfam" id="PF01156">
    <property type="entry name" value="IU_nuc_hydro"/>
    <property type="match status" value="1"/>
</dbReference>
<organism evidence="3 4">
    <name type="scientific">Rhodnius prolixus</name>
    <name type="common">Triatomid bug</name>
    <dbReference type="NCBI Taxonomy" id="13249"/>
    <lineage>
        <taxon>Eukaryota</taxon>
        <taxon>Metazoa</taxon>
        <taxon>Ecdysozoa</taxon>
        <taxon>Arthropoda</taxon>
        <taxon>Hexapoda</taxon>
        <taxon>Insecta</taxon>
        <taxon>Pterygota</taxon>
        <taxon>Neoptera</taxon>
        <taxon>Paraneoptera</taxon>
        <taxon>Hemiptera</taxon>
        <taxon>Heteroptera</taxon>
        <taxon>Panheteroptera</taxon>
        <taxon>Cimicomorpha</taxon>
        <taxon>Reduviidae</taxon>
        <taxon>Triatominae</taxon>
        <taxon>Rhodnius</taxon>
    </lineage>
</organism>
<dbReference type="InterPro" id="IPR001910">
    <property type="entry name" value="Inosine/uridine_hydrolase_dom"/>
</dbReference>